<evidence type="ECO:0000313" key="1">
    <source>
        <dbReference type="EMBL" id="OXB91048.1"/>
    </source>
</evidence>
<dbReference type="EMBL" id="NEWL01000002">
    <property type="protein sequence ID" value="OXB91048.1"/>
    <property type="molecule type" value="Genomic_DNA"/>
</dbReference>
<keyword evidence="2" id="KW-1185">Reference proteome</keyword>
<accession>A0ABX4DKG9</accession>
<organism evidence="1 2">
    <name type="scientific">Geobacillus uzenensis</name>
    <dbReference type="NCBI Taxonomy" id="129339"/>
    <lineage>
        <taxon>Bacteria</taxon>
        <taxon>Bacillati</taxon>
        <taxon>Bacillota</taxon>
        <taxon>Bacilli</taxon>
        <taxon>Bacillales</taxon>
        <taxon>Anoxybacillaceae</taxon>
        <taxon>Geobacillus</taxon>
    </lineage>
</organism>
<comment type="caution">
    <text evidence="1">The sequence shown here is derived from an EMBL/GenBank/DDBJ whole genome shotgun (WGS) entry which is preliminary data.</text>
</comment>
<name>A0ABX4DKG9_9BACL</name>
<sequence length="75" mass="8675">MCLSKNLYMFHFNGCFTKYLCQTGKNFAAFFEKNLPAAKKRADRISSLSFVCHISRFLLLAASTRYGRHSRTSDR</sequence>
<reference evidence="1 2" key="1">
    <citation type="submission" date="2017-05" db="EMBL/GenBank/DDBJ databases">
        <title>The genome sequence of Geobacillus uzenensis BGSC 92A1.</title>
        <authorList>
            <person name="Ramaloko W.T."/>
            <person name="Koen N."/>
            <person name="Polliack S."/>
            <person name="Aliyu H."/>
            <person name="Lebre P."/>
            <person name="Mohr T."/>
            <person name="Oswald F."/>
            <person name="Zwick M."/>
            <person name="Neumann A."/>
            <person name="Syldatk C."/>
            <person name="Cowan D."/>
            <person name="De Maayer P."/>
        </authorList>
    </citation>
    <scope>NUCLEOTIDE SEQUENCE [LARGE SCALE GENOMIC DNA]</scope>
    <source>
        <strain evidence="1 2">BGSC 92A1</strain>
    </source>
</reference>
<dbReference type="Proteomes" id="UP000198364">
    <property type="component" value="Unassembled WGS sequence"/>
</dbReference>
<proteinExistence type="predicted"/>
<evidence type="ECO:0000313" key="2">
    <source>
        <dbReference type="Proteomes" id="UP000198364"/>
    </source>
</evidence>
<protein>
    <submittedName>
        <fullName evidence="1">Uncharacterized protein</fullName>
    </submittedName>
</protein>
<gene>
    <name evidence="1" type="ORF">B9L21_04035</name>
</gene>